<dbReference type="AlphaFoldDB" id="A0A3T0D794"/>
<dbReference type="NCBIfam" id="NF004976">
    <property type="entry name" value="PRK06349.1"/>
    <property type="match status" value="1"/>
</dbReference>
<dbReference type="InterPro" id="IPR036291">
    <property type="entry name" value="NAD(P)-bd_dom_sf"/>
</dbReference>
<dbReference type="Proteomes" id="UP000282930">
    <property type="component" value="Chromosome"/>
</dbReference>
<dbReference type="EMBL" id="CP034791">
    <property type="protein sequence ID" value="AZT90933.1"/>
    <property type="molecule type" value="Genomic_DNA"/>
</dbReference>
<dbReference type="GO" id="GO:0009086">
    <property type="term" value="P:methionine biosynthetic process"/>
    <property type="evidence" value="ECO:0007669"/>
    <property type="project" value="UniProtKB-KW"/>
</dbReference>
<dbReference type="GO" id="GO:0050661">
    <property type="term" value="F:NADP binding"/>
    <property type="evidence" value="ECO:0007669"/>
    <property type="project" value="InterPro"/>
</dbReference>
<accession>A0A3T0D794</accession>
<dbReference type="KEGG" id="ccha:ELD05_09925"/>
<feature type="domain" description="Aspartate/homoserine dehydrogenase NAD-binding" evidence="17">
    <location>
        <begin position="8"/>
        <end position="124"/>
    </location>
</feature>
<name>A0A3T0D794_9FIRM</name>
<evidence type="ECO:0000256" key="14">
    <source>
        <dbReference type="RuleBase" id="RU000579"/>
    </source>
</evidence>
<dbReference type="SUPFAM" id="SSF51735">
    <property type="entry name" value="NAD(P)-binding Rossmann-fold domains"/>
    <property type="match status" value="1"/>
</dbReference>
<keyword evidence="19" id="KW-1185">Reference proteome</keyword>
<dbReference type="PANTHER" id="PTHR43331:SF1">
    <property type="entry name" value="HOMOSERINE DEHYDROGENASE"/>
    <property type="match status" value="1"/>
</dbReference>
<comment type="similarity">
    <text evidence="3 15">Belongs to the homoserine dehydrogenase family.</text>
</comment>
<dbReference type="InterPro" id="IPR016204">
    <property type="entry name" value="HDH"/>
</dbReference>
<feature type="active site" description="Proton donor" evidence="12">
    <location>
        <position position="200"/>
    </location>
</feature>
<evidence type="ECO:0000256" key="5">
    <source>
        <dbReference type="ARBA" id="ARBA00013376"/>
    </source>
</evidence>
<evidence type="ECO:0000256" key="4">
    <source>
        <dbReference type="ARBA" id="ARBA00013213"/>
    </source>
</evidence>
<dbReference type="EC" id="1.1.1.3" evidence="4 14"/>
<comment type="pathway">
    <text evidence="2 14">Amino-acid biosynthesis; L-methionine biosynthesis via de novo pathway; L-homoserine from L-aspartate: step 3/3.</text>
</comment>
<evidence type="ECO:0000256" key="2">
    <source>
        <dbReference type="ARBA" id="ARBA00005062"/>
    </source>
</evidence>
<reference evidence="18 19" key="1">
    <citation type="submission" date="2018-12" db="EMBL/GenBank/DDBJ databases">
        <title>Genome sequence from the cellulolytic species, Caldicellulosiruptor changbaiensis.</title>
        <authorList>
            <person name="Blumer-Schuette S.E."/>
            <person name="Mendoza C."/>
        </authorList>
    </citation>
    <scope>NUCLEOTIDE SEQUENCE [LARGE SCALE GENOMIC DNA]</scope>
    <source>
        <strain evidence="18 19">CBS-Z</strain>
    </source>
</reference>
<evidence type="ECO:0000256" key="7">
    <source>
        <dbReference type="ARBA" id="ARBA00022697"/>
    </source>
</evidence>
<dbReference type="Pfam" id="PF03447">
    <property type="entry name" value="NAD_binding_3"/>
    <property type="match status" value="1"/>
</dbReference>
<dbReference type="RefSeq" id="WP_127352307.1">
    <property type="nucleotide sequence ID" value="NZ_CP034791.1"/>
</dbReference>
<dbReference type="InterPro" id="IPR019811">
    <property type="entry name" value="HDH_CS"/>
</dbReference>
<dbReference type="SUPFAM" id="SSF55347">
    <property type="entry name" value="Glyceraldehyde-3-phosphate dehydrogenase-like, C-terminal domain"/>
    <property type="match status" value="1"/>
</dbReference>
<dbReference type="Gene3D" id="3.30.70.260">
    <property type="match status" value="1"/>
</dbReference>
<evidence type="ECO:0000259" key="17">
    <source>
        <dbReference type="Pfam" id="PF03447"/>
    </source>
</evidence>
<dbReference type="GO" id="GO:0004412">
    <property type="term" value="F:homoserine dehydrogenase activity"/>
    <property type="evidence" value="ECO:0007669"/>
    <property type="project" value="UniProtKB-EC"/>
</dbReference>
<organism evidence="18 19">
    <name type="scientific">Caldicellulosiruptor changbaiensis</name>
    <dbReference type="NCBI Taxonomy" id="1222016"/>
    <lineage>
        <taxon>Bacteria</taxon>
        <taxon>Bacillati</taxon>
        <taxon>Bacillota</taxon>
        <taxon>Bacillota incertae sedis</taxon>
        <taxon>Caldicellulosiruptorales</taxon>
        <taxon>Caldicellulosiruptoraceae</taxon>
        <taxon>Caldicellulosiruptor</taxon>
    </lineage>
</organism>
<dbReference type="Pfam" id="PF00742">
    <property type="entry name" value="Homoserine_dh"/>
    <property type="match status" value="1"/>
</dbReference>
<evidence type="ECO:0000256" key="9">
    <source>
        <dbReference type="ARBA" id="ARBA00023053"/>
    </source>
</evidence>
<dbReference type="InterPro" id="IPR005106">
    <property type="entry name" value="Asp/hSer_DH_NAD-bd"/>
</dbReference>
<feature type="binding site" evidence="13">
    <location>
        <position position="100"/>
    </location>
    <ligand>
        <name>NADPH</name>
        <dbReference type="ChEBI" id="CHEBI:57783"/>
    </ligand>
</feature>
<sequence length="418" mass="46508">MVKIAIMGFGVVGSGVWEVLTKNAASIAKRAGDEIGIKYILDIRDFPDHPAKNLIIKDFDKILNDDEVSIVVETIGGLEPAYTYTKKLLEKGKHVVTSNKELVAKHGPELLRIAKEKNINYFFEASVGGGIPIIRPLQNCLAGNQITEIAGILNGTTNYILTQMSKYSLSFEEALKQAQEKGYAERNPSNDVDGHDACRKIAILSSIAYSHYVNYENIYTEGISKVTKEDMEYAEELGCTIKLIAMSKKLDSTTVFARVSPLMILQKNPFANVDDVFNAILVKGDAIGDVMFYGQGAGKLPTASAVVGDIIDIVKHIDKSYVYTWGISGDIKVLNIEETSCRFFVRVKYKDLSKAKDAVSIIFNDCMIVNTHKPIGKNEFAFVTHEMKEREFKEKISQLEKLPAIEKVLSIIRYDENI</sequence>
<dbReference type="InterPro" id="IPR001342">
    <property type="entry name" value="HDH_cat"/>
</dbReference>
<keyword evidence="10 14" id="KW-0486">Methionine biosynthesis</keyword>
<keyword evidence="6 14" id="KW-0028">Amino-acid biosynthesis</keyword>
<feature type="domain" description="Homoserine dehydrogenase catalytic" evidence="16">
    <location>
        <begin position="132"/>
        <end position="311"/>
    </location>
</feature>
<keyword evidence="13 14" id="KW-0521">NADP</keyword>
<comment type="pathway">
    <text evidence="1 14">Amino-acid biosynthesis; L-threonine biosynthesis; L-threonine from L-aspartate: step 3/5.</text>
</comment>
<evidence type="ECO:0000256" key="11">
    <source>
        <dbReference type="ARBA" id="ARBA00048841"/>
    </source>
</evidence>
<evidence type="ECO:0000256" key="3">
    <source>
        <dbReference type="ARBA" id="ARBA00006753"/>
    </source>
</evidence>
<evidence type="ECO:0000259" key="16">
    <source>
        <dbReference type="Pfam" id="PF00742"/>
    </source>
</evidence>
<dbReference type="Gene3D" id="3.30.360.10">
    <property type="entry name" value="Dihydrodipicolinate Reductase, domain 2"/>
    <property type="match status" value="1"/>
</dbReference>
<evidence type="ECO:0000256" key="1">
    <source>
        <dbReference type="ARBA" id="ARBA00005056"/>
    </source>
</evidence>
<dbReference type="UniPathway" id="UPA00050">
    <property type="reaction ID" value="UER00063"/>
</dbReference>
<proteinExistence type="inferred from homology"/>
<evidence type="ECO:0000313" key="18">
    <source>
        <dbReference type="EMBL" id="AZT90933.1"/>
    </source>
</evidence>
<dbReference type="UniPathway" id="UPA00051">
    <property type="reaction ID" value="UER00465"/>
</dbReference>
<protein>
    <recommendedName>
        <fullName evidence="5 14">Homoserine dehydrogenase</fullName>
        <ecNumber evidence="4 14">1.1.1.3</ecNumber>
    </recommendedName>
</protein>
<evidence type="ECO:0000313" key="19">
    <source>
        <dbReference type="Proteomes" id="UP000282930"/>
    </source>
</evidence>
<dbReference type="PIRSF" id="PIRSF000098">
    <property type="entry name" value="Homoser_dehydrog"/>
    <property type="match status" value="1"/>
</dbReference>
<evidence type="ECO:0000256" key="13">
    <source>
        <dbReference type="PIRSR" id="PIRSR000098-2"/>
    </source>
</evidence>
<dbReference type="Gene3D" id="3.40.50.720">
    <property type="entry name" value="NAD(P)-binding Rossmann-like Domain"/>
    <property type="match status" value="1"/>
</dbReference>
<keyword evidence="9" id="KW-0915">Sodium</keyword>
<evidence type="ECO:0000256" key="15">
    <source>
        <dbReference type="RuleBase" id="RU004171"/>
    </source>
</evidence>
<dbReference type="PANTHER" id="PTHR43331">
    <property type="entry name" value="HOMOSERINE DEHYDROGENASE"/>
    <property type="match status" value="1"/>
</dbReference>
<comment type="catalytic activity">
    <reaction evidence="11">
        <text>L-homoserine + NADP(+) = L-aspartate 4-semialdehyde + NADPH + H(+)</text>
        <dbReference type="Rhea" id="RHEA:15761"/>
        <dbReference type="ChEBI" id="CHEBI:15378"/>
        <dbReference type="ChEBI" id="CHEBI:57476"/>
        <dbReference type="ChEBI" id="CHEBI:57783"/>
        <dbReference type="ChEBI" id="CHEBI:58349"/>
        <dbReference type="ChEBI" id="CHEBI:537519"/>
        <dbReference type="EC" id="1.1.1.3"/>
    </reaction>
    <physiologicalReaction direction="right-to-left" evidence="11">
        <dbReference type="Rhea" id="RHEA:15763"/>
    </physiologicalReaction>
</comment>
<keyword evidence="8 14" id="KW-0560">Oxidoreductase</keyword>
<feature type="binding site" evidence="13">
    <location>
        <position position="185"/>
    </location>
    <ligand>
        <name>L-homoserine</name>
        <dbReference type="ChEBI" id="CHEBI:57476"/>
    </ligand>
</feature>
<gene>
    <name evidence="18" type="ORF">ELD05_09925</name>
</gene>
<dbReference type="GO" id="GO:0009088">
    <property type="term" value="P:threonine biosynthetic process"/>
    <property type="evidence" value="ECO:0007669"/>
    <property type="project" value="UniProtKB-UniPathway"/>
</dbReference>
<evidence type="ECO:0000256" key="8">
    <source>
        <dbReference type="ARBA" id="ARBA00023002"/>
    </source>
</evidence>
<evidence type="ECO:0000256" key="10">
    <source>
        <dbReference type="ARBA" id="ARBA00023167"/>
    </source>
</evidence>
<evidence type="ECO:0000256" key="12">
    <source>
        <dbReference type="PIRSR" id="PIRSR000098-1"/>
    </source>
</evidence>
<feature type="binding site" evidence="13">
    <location>
        <begin position="7"/>
        <end position="14"/>
    </location>
    <ligand>
        <name>NADP(+)</name>
        <dbReference type="ChEBI" id="CHEBI:58349"/>
    </ligand>
</feature>
<dbReference type="PROSITE" id="PS01042">
    <property type="entry name" value="HOMOSER_DHGENASE"/>
    <property type="match status" value="1"/>
</dbReference>
<keyword evidence="7 14" id="KW-0791">Threonine biosynthesis</keyword>
<evidence type="ECO:0000256" key="6">
    <source>
        <dbReference type="ARBA" id="ARBA00022605"/>
    </source>
</evidence>
<dbReference type="FunFam" id="3.30.360.10:FF:000005">
    <property type="entry name" value="Homoserine dehydrogenase"/>
    <property type="match status" value="1"/>
</dbReference>